<dbReference type="RefSeq" id="WP_263037807.1">
    <property type="nucleotide sequence ID" value="NZ_JAOTPL010000008.1"/>
</dbReference>
<comment type="caution">
    <text evidence="2">The sequence shown here is derived from an EMBL/GenBank/DDBJ whole genome shotgun (WGS) entry which is preliminary data.</text>
</comment>
<dbReference type="PANTHER" id="PTHR42879:SF6">
    <property type="entry name" value="NADPH-DEPENDENT REDUCTASE BACG"/>
    <property type="match status" value="1"/>
</dbReference>
<dbReference type="SUPFAM" id="SSF51735">
    <property type="entry name" value="NAD(P)-binding Rossmann-fold domains"/>
    <property type="match status" value="1"/>
</dbReference>
<organism evidence="2 3">
    <name type="scientific">Haoranjiania flava</name>
    <dbReference type="NCBI Taxonomy" id="1856322"/>
    <lineage>
        <taxon>Bacteria</taxon>
        <taxon>Pseudomonadati</taxon>
        <taxon>Bacteroidota</taxon>
        <taxon>Chitinophagia</taxon>
        <taxon>Chitinophagales</taxon>
        <taxon>Chitinophagaceae</taxon>
        <taxon>Haoranjiania</taxon>
    </lineage>
</organism>
<keyword evidence="3" id="KW-1185">Reference proteome</keyword>
<reference evidence="2" key="1">
    <citation type="submission" date="2022-10" db="EMBL/GenBank/DDBJ databases">
        <authorList>
            <person name="Kim H.S."/>
            <person name="Kim J.-S."/>
            <person name="Suh M.K."/>
            <person name="Eom M.K."/>
            <person name="Lee J.-S."/>
        </authorList>
    </citation>
    <scope>NUCLEOTIDE SEQUENCE</scope>
    <source>
        <strain evidence="2">LIP-5</strain>
    </source>
</reference>
<dbReference type="InterPro" id="IPR036291">
    <property type="entry name" value="NAD(P)-bd_dom_sf"/>
</dbReference>
<dbReference type="Gene3D" id="3.40.50.720">
    <property type="entry name" value="NAD(P)-binding Rossmann-like Domain"/>
    <property type="match status" value="1"/>
</dbReference>
<evidence type="ECO:0000313" key="3">
    <source>
        <dbReference type="Proteomes" id="UP001209317"/>
    </source>
</evidence>
<dbReference type="InterPro" id="IPR050259">
    <property type="entry name" value="SDR"/>
</dbReference>
<gene>
    <name evidence="2" type="ORF">OD355_07315</name>
</gene>
<dbReference type="Proteomes" id="UP001209317">
    <property type="component" value="Unassembled WGS sequence"/>
</dbReference>
<evidence type="ECO:0000313" key="2">
    <source>
        <dbReference type="EMBL" id="MCU7694321.1"/>
    </source>
</evidence>
<comment type="similarity">
    <text evidence="1">Belongs to the short-chain dehydrogenases/reductases (SDR) family.</text>
</comment>
<proteinExistence type="inferred from homology"/>
<protein>
    <submittedName>
        <fullName evidence="2">SDR family oxidoreductase</fullName>
    </submittedName>
</protein>
<dbReference type="AlphaFoldDB" id="A0AAE3IQ11"/>
<dbReference type="CDD" id="cd05344">
    <property type="entry name" value="BKR_like_SDR_like"/>
    <property type="match status" value="1"/>
</dbReference>
<dbReference type="PRINTS" id="PR00081">
    <property type="entry name" value="GDHRDH"/>
</dbReference>
<dbReference type="PANTHER" id="PTHR42879">
    <property type="entry name" value="3-OXOACYL-(ACYL-CARRIER-PROTEIN) REDUCTASE"/>
    <property type="match status" value="1"/>
</dbReference>
<dbReference type="EMBL" id="JAOTPL010000008">
    <property type="protein sequence ID" value="MCU7694321.1"/>
    <property type="molecule type" value="Genomic_DNA"/>
</dbReference>
<sequence>MYIHLQHKKAFVGGATSGLGKAIAMQLAAAGASVTLVSRNEEKLRDTLAQLAVDLDQKHDYLAVDFTDFMGYKSKIDNYFNEHIVDILVNNTNGPAAGTALEKNSEDYRQAFDLLFQSASLTTSLALPHMQRQQWGRIINLASRTVQEPVDNLVLSNAMRSAVTAWAKSLAGQVAKDNITVNNILTGNFFTERLKSLIEGQATQKHISFEDALKQMEQQIPAGRTGRPEEMGYLVAFLASEYAAYITGTNITIDGGLMRSL</sequence>
<name>A0AAE3IQ11_9BACT</name>
<dbReference type="Pfam" id="PF13561">
    <property type="entry name" value="adh_short_C2"/>
    <property type="match status" value="1"/>
</dbReference>
<accession>A0AAE3IQ11</accession>
<evidence type="ECO:0000256" key="1">
    <source>
        <dbReference type="ARBA" id="ARBA00006484"/>
    </source>
</evidence>
<dbReference type="InterPro" id="IPR002347">
    <property type="entry name" value="SDR_fam"/>
</dbReference>